<dbReference type="SUPFAM" id="SSF49401">
    <property type="entry name" value="Bacterial adhesins"/>
    <property type="match status" value="1"/>
</dbReference>
<feature type="compositionally biased region" description="Basic and acidic residues" evidence="5">
    <location>
        <begin position="913"/>
        <end position="922"/>
    </location>
</feature>
<organism evidence="8 9">
    <name type="scientific">Sorangium cellulosum</name>
    <name type="common">Polyangium cellulosum</name>
    <dbReference type="NCBI Taxonomy" id="56"/>
    <lineage>
        <taxon>Bacteria</taxon>
        <taxon>Pseudomonadati</taxon>
        <taxon>Myxococcota</taxon>
        <taxon>Polyangia</taxon>
        <taxon>Polyangiales</taxon>
        <taxon>Polyangiaceae</taxon>
        <taxon>Sorangium</taxon>
    </lineage>
</organism>
<feature type="compositionally biased region" description="Basic and acidic residues" evidence="5">
    <location>
        <begin position="1080"/>
        <end position="1105"/>
    </location>
</feature>
<evidence type="ECO:0000256" key="3">
    <source>
        <dbReference type="ARBA" id="ARBA00022729"/>
    </source>
</evidence>
<feature type="compositionally biased region" description="Acidic residues" evidence="5">
    <location>
        <begin position="1031"/>
        <end position="1042"/>
    </location>
</feature>
<feature type="compositionally biased region" description="Acidic residues" evidence="5">
    <location>
        <begin position="864"/>
        <end position="884"/>
    </location>
</feature>
<dbReference type="PANTHER" id="PTHR37467">
    <property type="entry name" value="EXPORTED CALCIUM-BINDING GLYCOPROTEIN-RELATED"/>
    <property type="match status" value="1"/>
</dbReference>
<feature type="compositionally biased region" description="Basic and acidic residues" evidence="5">
    <location>
        <begin position="690"/>
        <end position="703"/>
    </location>
</feature>
<sequence>MKRRYVIGGLVGLAAVGGQSGAAHADPALRVQVDQRGDFALIGNTLGNECGIDGIAPPVVGDRGPCGTSTGDTAPDTYWRADSPMDGQAQANTSITAAQARSTAVLQLPAGASVTHAYLYWAAHLGLPGSGAADETVTLERVGAGSFSEAVTAIDSVETEVGTAGIPNSDHLYYQSVADITPIVQARGSGAYRVSGVNSANFVNNDFNNHFAGWWLVVFYELASEPPRNLALFDGFDAVARNLARSATLSGFVVPNAGYDAKIGIVAFEGDLAHTGDQFFFNDPGGTNPLGNTLNPVDNFFNGTRSYFNMPVSNVGDLPQLAGTAGTMAGMDIDVFDITSRVAPRQTSAPIRAFSSEDLYFLSGFVTSISTFKPDFTSSTKLAVDVNGGLLLPGDVIRYTIQVVNTGNDASVNTVMTDPLPEGVTYVPGSLSVTAGANMGAKTDAAGDDQGEYDATTRTVRVRLGAGANGATGGSLPAATGSSTVTFQVTVDAGASGLIRNQAIVSAAGQLGAPAEDTPTDGNGPTDGVPPTESVIDECETNAQCTAPTPYCETAGTPNTCVECLTDANCGPLTPTCDEGNTCVCEPTGAEVCGDAIDNDCDGVFNNGCDSDNDGIEDPDELEGGTDPNDADTDDDGVPDGQEPDRGEDTDGDGLINALDPDSDNDGLYDGTELGLPCDNPATNAAAGHCRADGDEGATKTDPLDADSDDGGVSDGNEDADLDGVIDEGETDPNNGDDDATPPVDSDGDGLSDELEETIGSDPNDADSDDDGALDGQEPNPADDTDGDGLINVLDVDSDDDGLFDGTELGLPCDNPATDEEAGHCIADADEGATKTSPIDADTDDGGVPDGQEDLDRDGAIGADETDPNDGDDDSAPEDTDGDGLIDALETEIGTDPNDADSDDDGVIDGDEPNFRDDHDGDGLINALDPDSDDDGLFDGTELGLPCGLEATDPEAENCIADADPATKTHPLDPDTDDGSVADGVEDANHNGAIDEGETDPNNGDDDAVADDSDGDGLPDAVEEMIGSDPNDADSDDDGALDGEERSPGEDTDGDGLINARDVDSDNDGLFDGTELGLPCDREGTNADAGHCRADKDEGATKTDPLDADSDDGGVPDGQEDVNLDGAIDEGETDPNNGDDDGMPADTDGDGLSDALEDEIGTDPNDGDSDDDGVLDGDEPNFSDDHDGDGLINALDPDSDNDGLFDGTELGRDCADAATDAAAGTCIPDADPTTTTNPLDADTDDGGVKDGDEDANHNGAIDAGETDPNEGDDDQTDTCRQDSDCGGPTSGSICVDHACVDGCRGADGNSCPSGQVCSSTDSAPGTCGPAEANDPTGIFAEGNGLCTARPGPAGNARSAGALLPMLAALAGLALRRRRTGR</sequence>
<evidence type="ECO:0000313" key="9">
    <source>
        <dbReference type="Proteomes" id="UP000075502"/>
    </source>
</evidence>
<dbReference type="EMBL" id="JEME01001082">
    <property type="protein sequence ID" value="KYG08139.1"/>
    <property type="molecule type" value="Genomic_DNA"/>
</dbReference>
<proteinExistence type="predicted"/>
<keyword evidence="2" id="KW-0964">Secreted</keyword>
<feature type="compositionally biased region" description="Acidic residues" evidence="5">
    <location>
        <begin position="974"/>
        <end position="986"/>
    </location>
</feature>
<dbReference type="Proteomes" id="UP000075502">
    <property type="component" value="Unassembled WGS sequence"/>
</dbReference>
<dbReference type="InterPro" id="IPR059100">
    <property type="entry name" value="TSP3_bac"/>
</dbReference>
<feature type="compositionally biased region" description="Acidic residues" evidence="5">
    <location>
        <begin position="612"/>
        <end position="638"/>
    </location>
</feature>
<evidence type="ECO:0000259" key="7">
    <source>
        <dbReference type="Pfam" id="PF01345"/>
    </source>
</evidence>
<feature type="compositionally biased region" description="Acidic residues" evidence="5">
    <location>
        <begin position="898"/>
        <end position="912"/>
    </location>
</feature>
<reference evidence="8 9" key="1">
    <citation type="submission" date="2014-02" db="EMBL/GenBank/DDBJ databases">
        <title>The small core and large imbalanced accessory genome model reveals a collaborative survival strategy of Sorangium cellulosum strains in nature.</title>
        <authorList>
            <person name="Han K."/>
            <person name="Peng R."/>
            <person name="Blom J."/>
            <person name="Li Y.-Z."/>
        </authorList>
    </citation>
    <scope>NUCLEOTIDE SEQUENCE [LARGE SCALE GENOMIC DNA]</scope>
    <source>
        <strain evidence="8 9">So0007-03</strain>
    </source>
</reference>
<dbReference type="Pfam" id="PF01345">
    <property type="entry name" value="DUF11"/>
    <property type="match status" value="1"/>
</dbReference>
<evidence type="ECO:0000256" key="5">
    <source>
        <dbReference type="SAM" id="MobiDB-lite"/>
    </source>
</evidence>
<dbReference type="InterPro" id="IPR001434">
    <property type="entry name" value="OmcB-like_DUF11"/>
</dbReference>
<dbReference type="Pfam" id="PF18884">
    <property type="entry name" value="TSP3_bac"/>
    <property type="match status" value="5"/>
</dbReference>
<protein>
    <recommendedName>
        <fullName evidence="7">DUF11 domain-containing protein</fullName>
    </recommendedName>
</protein>
<feature type="region of interest" description="Disordered" evidence="5">
    <location>
        <begin position="1224"/>
        <end position="1287"/>
    </location>
</feature>
<feature type="compositionally biased region" description="Acidic residues" evidence="5">
    <location>
        <begin position="841"/>
        <end position="856"/>
    </location>
</feature>
<dbReference type="InterPro" id="IPR008966">
    <property type="entry name" value="Adhesion_dom_sf"/>
</dbReference>
<feature type="compositionally biased region" description="Acidic residues" evidence="5">
    <location>
        <begin position="1106"/>
        <end position="1182"/>
    </location>
</feature>
<accession>A0A150TTV6</accession>
<dbReference type="Gene3D" id="2.60.40.740">
    <property type="match status" value="1"/>
</dbReference>
<feature type="region of interest" description="Disordered" evidence="5">
    <location>
        <begin position="512"/>
        <end position="534"/>
    </location>
</feature>
<evidence type="ECO:0000256" key="4">
    <source>
        <dbReference type="ARBA" id="ARBA00022837"/>
    </source>
</evidence>
<dbReference type="NCBIfam" id="TIGR01451">
    <property type="entry name" value="B_ant_repeat"/>
    <property type="match status" value="1"/>
</dbReference>
<feature type="compositionally biased region" description="Basic and acidic residues" evidence="5">
    <location>
        <begin position="1246"/>
        <end position="1256"/>
    </location>
</feature>
<evidence type="ECO:0000256" key="2">
    <source>
        <dbReference type="ARBA" id="ARBA00022525"/>
    </source>
</evidence>
<dbReference type="InterPro" id="IPR047589">
    <property type="entry name" value="DUF11_rpt"/>
</dbReference>
<feature type="compositionally biased region" description="Acidic residues" evidence="5">
    <location>
        <begin position="704"/>
        <end position="773"/>
    </location>
</feature>
<feature type="compositionally biased region" description="Acidic residues" evidence="5">
    <location>
        <begin position="995"/>
        <end position="1023"/>
    </location>
</feature>
<feature type="signal peptide" evidence="6">
    <location>
        <begin position="1"/>
        <end position="25"/>
    </location>
</feature>
<feature type="chain" id="PRO_5007570165" description="DUF11 domain-containing protein" evidence="6">
    <location>
        <begin position="26"/>
        <end position="1381"/>
    </location>
</feature>
<gene>
    <name evidence="8" type="ORF">BE21_25345</name>
</gene>
<evidence type="ECO:0000256" key="1">
    <source>
        <dbReference type="ARBA" id="ARBA00004613"/>
    </source>
</evidence>
<dbReference type="PANTHER" id="PTHR37467:SF1">
    <property type="entry name" value="EXPORTED CALCIUM-BINDING GLYCOPROTEIN"/>
    <property type="match status" value="1"/>
</dbReference>
<feature type="region of interest" description="Disordered" evidence="5">
    <location>
        <begin position="612"/>
        <end position="1210"/>
    </location>
</feature>
<feature type="compositionally biased region" description="Acidic residues" evidence="5">
    <location>
        <begin position="1264"/>
        <end position="1276"/>
    </location>
</feature>
<comment type="caution">
    <text evidence="8">The sequence shown here is derived from an EMBL/GenBank/DDBJ whole genome shotgun (WGS) entry which is preliminary data.</text>
</comment>
<comment type="subcellular location">
    <subcellularLocation>
        <location evidence="1">Secreted</location>
    </subcellularLocation>
</comment>
<feature type="domain" description="DUF11" evidence="7">
    <location>
        <begin position="392"/>
        <end position="508"/>
    </location>
</feature>
<evidence type="ECO:0000313" key="8">
    <source>
        <dbReference type="EMBL" id="KYG08139.1"/>
    </source>
</evidence>
<keyword evidence="4" id="KW-0106">Calcium</keyword>
<keyword evidence="3 6" id="KW-0732">Signal</keyword>
<evidence type="ECO:0000256" key="6">
    <source>
        <dbReference type="SAM" id="SignalP"/>
    </source>
</evidence>
<name>A0A150TTV6_SORCE</name>
<dbReference type="InterPro" id="IPR053180">
    <property type="entry name" value="Ca-binding_acidic-repeat"/>
</dbReference>